<name>A0A9P9DNH4_9PLEO</name>
<proteinExistence type="predicted"/>
<gene>
    <name evidence="3" type="ORF">B0J11DRAFT_581126</name>
</gene>
<feature type="region of interest" description="Disordered" evidence="1">
    <location>
        <begin position="390"/>
        <end position="413"/>
    </location>
</feature>
<reference evidence="3" key="1">
    <citation type="journal article" date="2021" name="Nat. Commun.">
        <title>Genetic determinants of endophytism in the Arabidopsis root mycobiome.</title>
        <authorList>
            <person name="Mesny F."/>
            <person name="Miyauchi S."/>
            <person name="Thiergart T."/>
            <person name="Pickel B."/>
            <person name="Atanasova L."/>
            <person name="Karlsson M."/>
            <person name="Huettel B."/>
            <person name="Barry K.W."/>
            <person name="Haridas S."/>
            <person name="Chen C."/>
            <person name="Bauer D."/>
            <person name="Andreopoulos W."/>
            <person name="Pangilinan J."/>
            <person name="LaButti K."/>
            <person name="Riley R."/>
            <person name="Lipzen A."/>
            <person name="Clum A."/>
            <person name="Drula E."/>
            <person name="Henrissat B."/>
            <person name="Kohler A."/>
            <person name="Grigoriev I.V."/>
            <person name="Martin F.M."/>
            <person name="Hacquard S."/>
        </authorList>
    </citation>
    <scope>NUCLEOTIDE SEQUENCE</scope>
    <source>
        <strain evidence="3">MPI-CAGE-CH-0243</strain>
    </source>
</reference>
<evidence type="ECO:0000259" key="2">
    <source>
        <dbReference type="Pfam" id="PF11001"/>
    </source>
</evidence>
<dbReference type="Pfam" id="PF11001">
    <property type="entry name" value="AFUB_07903_YDR124W_hel"/>
    <property type="match status" value="1"/>
</dbReference>
<feature type="compositionally biased region" description="Polar residues" evidence="1">
    <location>
        <begin position="363"/>
        <end position="373"/>
    </location>
</feature>
<sequence>MARETVSKIRCTAQKGHATRSSGRNNVPRENDTLPLLISSEESDDDIHGGKKNNDHSKGSTLKSHHDFNQSSAPQPIGHIAVYRVGDEYKFKLPAGLEYMQLLVREEPRSESRTESHLPALAERNSIKGYAVTKAKKRGPQQSKRRRSISEGDGEDGEVFIQTVSSECFHIGDESAMRFFCERRLGELTLKPLRKIVAEWLKIVAPNRRRKFGKYHKKLPGDMPSTATPPWWPKDVIYTEPAHLVGTDLIKVAIVIMFLHRYTDPDTDRLRINWTSKLRDEAVHSLKTTPVEDFTSGKLDNDYNNQMKARALEQIVPDLFDTAQCYEDHVAMYNQYDGQISDNPESKRGKQHTWSSMKRPLRSQVSKAKSGSETALKRVRLSNDRSISVESTTAVKADEPTGSTSESASPYFGPSLSDATTRYIASGVKMHGQSRSNISLPPQNQEQNVPRYSTPISFPSMSSAGSSVFSPDAPAPMIQPTHGLSLQASSRHLPSTTDHKYRNFDLPPYSVLHPCYAEMIQIRRNQENSLAAQPYYHRLQNGSILKTESYPPFDALQPTGPPPFSTTISQSGNSTYGSDDFDVKSHSQHLSGAIDPPLMNPNVPFGSTMSFDSTTSMEDLIDFVCDQ</sequence>
<evidence type="ECO:0000256" key="1">
    <source>
        <dbReference type="SAM" id="MobiDB-lite"/>
    </source>
</evidence>
<dbReference type="InterPro" id="IPR021264">
    <property type="entry name" value="AFUB_079030/YDR124W-like"/>
</dbReference>
<accession>A0A9P9DNH4</accession>
<dbReference type="Proteomes" id="UP000700596">
    <property type="component" value="Unassembled WGS sequence"/>
</dbReference>
<feature type="domain" description="Subtelomeric hrmA-associated cluster protein AFUB-079030/YDR124W-like helical bundle" evidence="2">
    <location>
        <begin position="171"/>
        <end position="271"/>
    </location>
</feature>
<organism evidence="3 4">
    <name type="scientific">Dendryphion nanum</name>
    <dbReference type="NCBI Taxonomy" id="256645"/>
    <lineage>
        <taxon>Eukaryota</taxon>
        <taxon>Fungi</taxon>
        <taxon>Dikarya</taxon>
        <taxon>Ascomycota</taxon>
        <taxon>Pezizomycotina</taxon>
        <taxon>Dothideomycetes</taxon>
        <taxon>Pleosporomycetidae</taxon>
        <taxon>Pleosporales</taxon>
        <taxon>Torulaceae</taxon>
        <taxon>Dendryphion</taxon>
    </lineage>
</organism>
<comment type="caution">
    <text evidence="3">The sequence shown here is derived from an EMBL/GenBank/DDBJ whole genome shotgun (WGS) entry which is preliminary data.</text>
</comment>
<dbReference type="OrthoDB" id="5338458at2759"/>
<evidence type="ECO:0000313" key="4">
    <source>
        <dbReference type="Proteomes" id="UP000700596"/>
    </source>
</evidence>
<feature type="region of interest" description="Disordered" evidence="1">
    <location>
        <begin position="129"/>
        <end position="153"/>
    </location>
</feature>
<keyword evidence="4" id="KW-1185">Reference proteome</keyword>
<dbReference type="PANTHER" id="PTHR36102:SF1">
    <property type="entry name" value="YDR124W-LIKE HELICAL BUNDLE DOMAIN-CONTAINING PROTEIN"/>
    <property type="match status" value="1"/>
</dbReference>
<dbReference type="AlphaFoldDB" id="A0A9P9DNH4"/>
<feature type="region of interest" description="Disordered" evidence="1">
    <location>
        <begin position="1"/>
        <end position="74"/>
    </location>
</feature>
<feature type="compositionally biased region" description="Basic and acidic residues" evidence="1">
    <location>
        <begin position="46"/>
        <end position="68"/>
    </location>
</feature>
<evidence type="ECO:0000313" key="3">
    <source>
        <dbReference type="EMBL" id="KAH7122421.1"/>
    </source>
</evidence>
<dbReference type="PANTHER" id="PTHR36102">
    <property type="entry name" value="CHROMOSOME 10, WHOLE GENOME SHOTGUN SEQUENCE"/>
    <property type="match status" value="1"/>
</dbReference>
<feature type="compositionally biased region" description="Basic residues" evidence="1">
    <location>
        <begin position="134"/>
        <end position="147"/>
    </location>
</feature>
<dbReference type="EMBL" id="JAGMWT010000009">
    <property type="protein sequence ID" value="KAH7122421.1"/>
    <property type="molecule type" value="Genomic_DNA"/>
</dbReference>
<feature type="region of interest" description="Disordered" evidence="1">
    <location>
        <begin position="337"/>
        <end position="375"/>
    </location>
</feature>
<dbReference type="InterPro" id="IPR047092">
    <property type="entry name" value="AFUB_07903/YDR124W-like_hel"/>
</dbReference>
<protein>
    <recommendedName>
        <fullName evidence="2">Subtelomeric hrmA-associated cluster protein AFUB-079030/YDR124W-like helical bundle domain-containing protein</fullName>
    </recommendedName>
</protein>